<protein>
    <submittedName>
        <fullName evidence="3">Uncharacterized protein LOC103506910</fullName>
    </submittedName>
</protein>
<dbReference type="GeneID" id="103506910"/>
<sequence>MPIMVNKKSEYKVQFCKYDPDIGKRLWLDNRSIRACRKLTNQETHYWKFQICPEEYECTCTSDDPPPSVSRPRQSLLDKHRAQEVATQVPDRNLDQDVVDHAIRVRGPSAPPGNSKPSDDVKETKQNKGVQTRSRKTDKTKSTDKEKTKAADKASKVDRTAKVTSKPPPSPKRRRSQSQLPPRTSRRVYPNTGVDRWKLVETQRQTVRWMSEYQEQFSKHRDEFFSRSPVIRSRPTSAPPCTGLWSRT</sequence>
<keyword evidence="2" id="KW-1185">Reference proteome</keyword>
<dbReference type="PaxDb" id="121845-A0A3Q0IN78"/>
<evidence type="ECO:0000313" key="2">
    <source>
        <dbReference type="Proteomes" id="UP000079169"/>
    </source>
</evidence>
<feature type="compositionally biased region" description="Basic and acidic residues" evidence="1">
    <location>
        <begin position="117"/>
        <end position="126"/>
    </location>
</feature>
<dbReference type="KEGG" id="dci:103506910"/>
<feature type="compositionally biased region" description="Basic and acidic residues" evidence="1">
    <location>
        <begin position="135"/>
        <end position="161"/>
    </location>
</feature>
<evidence type="ECO:0000313" key="3">
    <source>
        <dbReference type="RefSeq" id="XP_026677697.1"/>
    </source>
</evidence>
<feature type="compositionally biased region" description="Basic and acidic residues" evidence="1">
    <location>
        <begin position="92"/>
        <end position="103"/>
    </location>
</feature>
<gene>
    <name evidence="3" type="primary">LOC103506910</name>
</gene>
<dbReference type="AlphaFoldDB" id="A0A3Q0IN78"/>
<dbReference type="Proteomes" id="UP000079169">
    <property type="component" value="Unplaced"/>
</dbReference>
<proteinExistence type="predicted"/>
<name>A0A3Q0IN78_DIACI</name>
<reference evidence="3" key="1">
    <citation type="submission" date="2025-08" db="UniProtKB">
        <authorList>
            <consortium name="RefSeq"/>
        </authorList>
    </citation>
    <scope>IDENTIFICATION</scope>
</reference>
<organism evidence="2 3">
    <name type="scientific">Diaphorina citri</name>
    <name type="common">Asian citrus psyllid</name>
    <dbReference type="NCBI Taxonomy" id="121845"/>
    <lineage>
        <taxon>Eukaryota</taxon>
        <taxon>Metazoa</taxon>
        <taxon>Ecdysozoa</taxon>
        <taxon>Arthropoda</taxon>
        <taxon>Hexapoda</taxon>
        <taxon>Insecta</taxon>
        <taxon>Pterygota</taxon>
        <taxon>Neoptera</taxon>
        <taxon>Paraneoptera</taxon>
        <taxon>Hemiptera</taxon>
        <taxon>Sternorrhyncha</taxon>
        <taxon>Psylloidea</taxon>
        <taxon>Psyllidae</taxon>
        <taxon>Diaphorininae</taxon>
        <taxon>Diaphorina</taxon>
    </lineage>
</organism>
<accession>A0A3Q0IN78</accession>
<feature type="region of interest" description="Disordered" evidence="1">
    <location>
        <begin position="60"/>
        <end position="192"/>
    </location>
</feature>
<evidence type="ECO:0000256" key="1">
    <source>
        <dbReference type="SAM" id="MobiDB-lite"/>
    </source>
</evidence>
<dbReference type="RefSeq" id="XP_026677697.1">
    <property type="nucleotide sequence ID" value="XM_026821896.1"/>
</dbReference>